<evidence type="ECO:0000313" key="3">
    <source>
        <dbReference type="Proteomes" id="UP001162131"/>
    </source>
</evidence>
<evidence type="ECO:0000256" key="1">
    <source>
        <dbReference type="SAM" id="Phobius"/>
    </source>
</evidence>
<name>A0AAU9J6G1_9CILI</name>
<proteinExistence type="predicted"/>
<dbReference type="InterPro" id="IPR009069">
    <property type="entry name" value="Cys_alpha_HP_mot_SF"/>
</dbReference>
<keyword evidence="1" id="KW-1133">Transmembrane helix</keyword>
<accession>A0AAU9J6G1</accession>
<sequence length="103" mass="12033">MGIPTIPLIVVFTGTLLIGFGYWKSVLYGFFYPEKKAETLRKLALREFKSNNGNYYAFPKSELPENCIHYLNQLNQCLKLSKSESSMCQIYVDDLFECRERFL</sequence>
<dbReference type="SUPFAM" id="SSF47072">
    <property type="entry name" value="Cysteine alpha-hairpin motif"/>
    <property type="match status" value="1"/>
</dbReference>
<dbReference type="Proteomes" id="UP001162131">
    <property type="component" value="Unassembled WGS sequence"/>
</dbReference>
<evidence type="ECO:0008006" key="4">
    <source>
        <dbReference type="Google" id="ProtNLM"/>
    </source>
</evidence>
<reference evidence="2" key="1">
    <citation type="submission" date="2021-09" db="EMBL/GenBank/DDBJ databases">
        <authorList>
            <consortium name="AG Swart"/>
            <person name="Singh M."/>
            <person name="Singh A."/>
            <person name="Seah K."/>
            <person name="Emmerich C."/>
        </authorList>
    </citation>
    <scope>NUCLEOTIDE SEQUENCE</scope>
    <source>
        <strain evidence="2">ATCC30299</strain>
    </source>
</reference>
<organism evidence="2 3">
    <name type="scientific">Blepharisma stoltei</name>
    <dbReference type="NCBI Taxonomy" id="1481888"/>
    <lineage>
        <taxon>Eukaryota</taxon>
        <taxon>Sar</taxon>
        <taxon>Alveolata</taxon>
        <taxon>Ciliophora</taxon>
        <taxon>Postciliodesmatophora</taxon>
        <taxon>Heterotrichea</taxon>
        <taxon>Heterotrichida</taxon>
        <taxon>Blepharismidae</taxon>
        <taxon>Blepharisma</taxon>
    </lineage>
</organism>
<keyword evidence="3" id="KW-1185">Reference proteome</keyword>
<protein>
    <recommendedName>
        <fullName evidence="4">CHCH domain-containing protein</fullName>
    </recommendedName>
</protein>
<keyword evidence="1" id="KW-0812">Transmembrane</keyword>
<gene>
    <name evidence="2" type="ORF">BSTOLATCC_MIC25137</name>
</gene>
<evidence type="ECO:0000313" key="2">
    <source>
        <dbReference type="EMBL" id="CAG9319892.1"/>
    </source>
</evidence>
<dbReference type="AlphaFoldDB" id="A0AAU9J6G1"/>
<comment type="caution">
    <text evidence="2">The sequence shown here is derived from an EMBL/GenBank/DDBJ whole genome shotgun (WGS) entry which is preliminary data.</text>
</comment>
<dbReference type="EMBL" id="CAJZBQ010000024">
    <property type="protein sequence ID" value="CAG9319892.1"/>
    <property type="molecule type" value="Genomic_DNA"/>
</dbReference>
<feature type="transmembrane region" description="Helical" evidence="1">
    <location>
        <begin position="6"/>
        <end position="32"/>
    </location>
</feature>
<keyword evidence="1" id="KW-0472">Membrane</keyword>